<comment type="caution">
    <text evidence="7">The sequence shown here is derived from an EMBL/GenBank/DDBJ whole genome shotgun (WGS) entry which is preliminary data.</text>
</comment>
<dbReference type="PIRSF" id="PIRSF018267">
    <property type="entry name" value="VSR_endonuc"/>
    <property type="match status" value="1"/>
</dbReference>
<dbReference type="SUPFAM" id="SSF52980">
    <property type="entry name" value="Restriction endonuclease-like"/>
    <property type="match status" value="1"/>
</dbReference>
<keyword evidence="2 6" id="KW-0255">Endonuclease</keyword>
<proteinExistence type="inferred from homology"/>
<reference evidence="8" key="1">
    <citation type="journal article" date="2019" name="Int. J. Syst. Evol. Microbiol.">
        <title>The Global Catalogue of Microorganisms (GCM) 10K type strain sequencing project: providing services to taxonomists for standard genome sequencing and annotation.</title>
        <authorList>
            <consortium name="The Broad Institute Genomics Platform"/>
            <consortium name="The Broad Institute Genome Sequencing Center for Infectious Disease"/>
            <person name="Wu L."/>
            <person name="Ma J."/>
        </authorList>
    </citation>
    <scope>NUCLEOTIDE SEQUENCE [LARGE SCALE GENOMIC DNA]</scope>
    <source>
        <strain evidence="8">JCM 17217</strain>
    </source>
</reference>
<keyword evidence="1 6" id="KW-0540">Nuclease</keyword>
<dbReference type="Gene3D" id="3.40.960.10">
    <property type="entry name" value="VSR Endonuclease"/>
    <property type="match status" value="1"/>
</dbReference>
<evidence type="ECO:0000256" key="5">
    <source>
        <dbReference type="ARBA" id="ARBA00023204"/>
    </source>
</evidence>
<gene>
    <name evidence="7" type="ORF">GCM10022407_12120</name>
</gene>
<dbReference type="RefSeq" id="WP_425553933.1">
    <property type="nucleotide sequence ID" value="NZ_BAABDI010000005.1"/>
</dbReference>
<dbReference type="Pfam" id="PF03852">
    <property type="entry name" value="Vsr"/>
    <property type="match status" value="1"/>
</dbReference>
<evidence type="ECO:0000256" key="2">
    <source>
        <dbReference type="ARBA" id="ARBA00022759"/>
    </source>
</evidence>
<organism evidence="7 8">
    <name type="scientific">Hymenobacter antarcticus</name>
    <dbReference type="NCBI Taxonomy" id="486270"/>
    <lineage>
        <taxon>Bacteria</taxon>
        <taxon>Pseudomonadati</taxon>
        <taxon>Bacteroidota</taxon>
        <taxon>Cytophagia</taxon>
        <taxon>Cytophagales</taxon>
        <taxon>Hymenobacteraceae</taxon>
        <taxon>Hymenobacter</taxon>
    </lineage>
</organism>
<evidence type="ECO:0000313" key="8">
    <source>
        <dbReference type="Proteomes" id="UP001501556"/>
    </source>
</evidence>
<dbReference type="CDD" id="cd00221">
    <property type="entry name" value="Vsr"/>
    <property type="match status" value="1"/>
</dbReference>
<evidence type="ECO:0000256" key="4">
    <source>
        <dbReference type="ARBA" id="ARBA00022801"/>
    </source>
</evidence>
<protein>
    <recommendedName>
        <fullName evidence="6">Very short patch repair endonuclease</fullName>
        <ecNumber evidence="6">3.1.-.-</ecNumber>
    </recommendedName>
</protein>
<dbReference type="EC" id="3.1.-.-" evidence="6"/>
<dbReference type="NCBIfam" id="TIGR00632">
    <property type="entry name" value="vsr"/>
    <property type="match status" value="1"/>
</dbReference>
<evidence type="ECO:0000313" key="7">
    <source>
        <dbReference type="EMBL" id="GAA3967498.1"/>
    </source>
</evidence>
<sequence>MAENGIGRLARLSQTERSALMSTIRSKDTKPEMLVRHYLHGLGMRYRLHDTKLPGKPDIVLPGRRVVVFVQGCFWHWHGDACGIRPGKPRTNRAQWETKLQGNVARDEKHRLALQAAGWRVLVVWECELKRGVRGATLHRLTSEITAADDLPPLEIH</sequence>
<dbReference type="Proteomes" id="UP001501556">
    <property type="component" value="Unassembled WGS sequence"/>
</dbReference>
<evidence type="ECO:0000256" key="3">
    <source>
        <dbReference type="ARBA" id="ARBA00022763"/>
    </source>
</evidence>
<keyword evidence="4 6" id="KW-0378">Hydrolase</keyword>
<comment type="function">
    <text evidence="6">May nick specific sequences that contain T:G mispairs resulting from m5C-deamination.</text>
</comment>
<name>A0ABP7PLA8_9BACT</name>
<keyword evidence="3 6" id="KW-0227">DNA damage</keyword>
<dbReference type="EMBL" id="BAABDI010000005">
    <property type="protein sequence ID" value="GAA3967498.1"/>
    <property type="molecule type" value="Genomic_DNA"/>
</dbReference>
<dbReference type="InterPro" id="IPR011335">
    <property type="entry name" value="Restrct_endonuc-II-like"/>
</dbReference>
<keyword evidence="5 6" id="KW-0234">DNA repair</keyword>
<evidence type="ECO:0000256" key="1">
    <source>
        <dbReference type="ARBA" id="ARBA00022722"/>
    </source>
</evidence>
<comment type="similarity">
    <text evidence="6">Belongs to the vsr family.</text>
</comment>
<evidence type="ECO:0000256" key="6">
    <source>
        <dbReference type="PIRNR" id="PIRNR018267"/>
    </source>
</evidence>
<keyword evidence="8" id="KW-1185">Reference proteome</keyword>
<accession>A0ABP7PLA8</accession>
<dbReference type="InterPro" id="IPR004603">
    <property type="entry name" value="DNA_mismatch_endonuc_vsr"/>
</dbReference>